<keyword evidence="1" id="KW-0812">Transmembrane</keyword>
<name>A0A0M2UV99_9BACT</name>
<sequence length="94" mass="10337">MIKYLQKAFTGLSIMKPPFLQKPIIERGNGFTVLDIISAIASFIIGFFAAKGMIAIAMTDNTCSKGITATTTLVKDKPEVYATSHSCPYRCHYQ</sequence>
<evidence type="ECO:0000313" key="3">
    <source>
        <dbReference type="Proteomes" id="UP000034954"/>
    </source>
</evidence>
<evidence type="ECO:0000256" key="1">
    <source>
        <dbReference type="SAM" id="Phobius"/>
    </source>
</evidence>
<keyword evidence="3" id="KW-1185">Reference proteome</keyword>
<keyword evidence="1" id="KW-1133">Transmembrane helix</keyword>
<gene>
    <name evidence="2" type="ORF">BROFUL_01252</name>
</gene>
<feature type="transmembrane region" description="Helical" evidence="1">
    <location>
        <begin position="30"/>
        <end position="50"/>
    </location>
</feature>
<comment type="caution">
    <text evidence="2">The sequence shown here is derived from an EMBL/GenBank/DDBJ whole genome shotgun (WGS) entry which is preliminary data.</text>
</comment>
<evidence type="ECO:0000313" key="2">
    <source>
        <dbReference type="EMBL" id="KKO19983.1"/>
    </source>
</evidence>
<keyword evidence="1" id="KW-0472">Membrane</keyword>
<protein>
    <submittedName>
        <fullName evidence="2">Uncharacterized protein</fullName>
    </submittedName>
</protein>
<dbReference type="Proteomes" id="UP000034954">
    <property type="component" value="Unassembled WGS sequence"/>
</dbReference>
<reference evidence="2 3" key="1">
    <citation type="journal article" date="2013" name="BMC Microbiol.">
        <title>Identification of the type II cytochrome c maturation pathway in anammox bacteria by comparative genomics.</title>
        <authorList>
            <person name="Ferousi C."/>
            <person name="Speth D.R."/>
            <person name="Reimann J."/>
            <person name="Op den Camp H.J."/>
            <person name="Allen J.W."/>
            <person name="Keltjens J.T."/>
            <person name="Jetten M.S."/>
        </authorList>
    </citation>
    <scope>NUCLEOTIDE SEQUENCE [LARGE SCALE GENOMIC DNA]</scope>
    <source>
        <strain evidence="2">RU1</strain>
    </source>
</reference>
<dbReference type="AlphaFoldDB" id="A0A0M2UV99"/>
<dbReference type="EMBL" id="LAQJ01000136">
    <property type="protein sequence ID" value="KKO19983.1"/>
    <property type="molecule type" value="Genomic_DNA"/>
</dbReference>
<accession>A0A0M2UV99</accession>
<proteinExistence type="predicted"/>
<organism evidence="2 3">
    <name type="scientific">Candidatus Brocadia fulgida</name>
    <dbReference type="NCBI Taxonomy" id="380242"/>
    <lineage>
        <taxon>Bacteria</taxon>
        <taxon>Pseudomonadati</taxon>
        <taxon>Planctomycetota</taxon>
        <taxon>Candidatus Brocadiia</taxon>
        <taxon>Candidatus Brocadiales</taxon>
        <taxon>Candidatus Brocadiaceae</taxon>
        <taxon>Candidatus Brocadia</taxon>
    </lineage>
</organism>